<dbReference type="GO" id="GO:0051537">
    <property type="term" value="F:2 iron, 2 sulfur cluster binding"/>
    <property type="evidence" value="ECO:0007669"/>
    <property type="project" value="InterPro"/>
</dbReference>
<name>A0A120CU08_HYPSL</name>
<gene>
    <name evidence="1" type="ORF">APY04_2742</name>
</gene>
<dbReference type="PATRIC" id="fig|121290.4.peg.31"/>
<comment type="caution">
    <text evidence="1">The sequence shown here is derived from an EMBL/GenBank/DDBJ whole genome shotgun (WGS) entry which is preliminary data.</text>
</comment>
<dbReference type="Proteomes" id="UP000059074">
    <property type="component" value="Unassembled WGS sequence"/>
</dbReference>
<dbReference type="InterPro" id="IPR001663">
    <property type="entry name" value="Rng_hydr_dOase-A"/>
</dbReference>
<dbReference type="RefSeq" id="WP_068463389.1">
    <property type="nucleotide sequence ID" value="NZ_LMTR01000078.1"/>
</dbReference>
<keyword evidence="2" id="KW-1185">Reference proteome</keyword>
<dbReference type="SUPFAM" id="SSF50022">
    <property type="entry name" value="ISP domain"/>
    <property type="match status" value="1"/>
</dbReference>
<sequence length="374" mass="41168">MLLRPDLGFHDEGHDLSSAAFYADACAPFGTARMLSPISVRSLRFSMLEDETIWTRDWVVIGCESQIPNDGDLLPFTVGNHGIHVQRQDGGLTGRFNKAQHGGCRAIPLQCRTGKKTKCSFTSCGYSRDREVIPASDLGDATPEMEQYLGLRPERLLNVRTFTFGPMILVNLDVYPSQIGDTLQALDQAGGFFTTPQPALSASWLSEFDANWKLLGKHLSEGEIAGSTVGSDSQADSDAGIWRLVHGAIHGQPATFAWLFPNLVLIQAGDETCAIVLQPTALGQTMCRCFVFNSSRDDAAAFWLSEIERRAAAAVEEHLQLSRWGTSFRPETIGAAMPLQTSQQGHWMQRMLAERAVRAPRKPFAQPIFQQVRG</sequence>
<evidence type="ECO:0000313" key="2">
    <source>
        <dbReference type="Proteomes" id="UP000059074"/>
    </source>
</evidence>
<dbReference type="PANTHER" id="PTHR43756:SF5">
    <property type="entry name" value="CHOLINE MONOOXYGENASE, CHLOROPLASTIC"/>
    <property type="match status" value="1"/>
</dbReference>
<organism evidence="1 2">
    <name type="scientific">Hyphomicrobium sulfonivorans</name>
    <dbReference type="NCBI Taxonomy" id="121290"/>
    <lineage>
        <taxon>Bacteria</taxon>
        <taxon>Pseudomonadati</taxon>
        <taxon>Pseudomonadota</taxon>
        <taxon>Alphaproteobacteria</taxon>
        <taxon>Hyphomicrobiales</taxon>
        <taxon>Hyphomicrobiaceae</taxon>
        <taxon>Hyphomicrobium</taxon>
    </lineage>
</organism>
<dbReference type="Gene3D" id="2.102.10.10">
    <property type="entry name" value="Rieske [2Fe-2S] iron-sulphur domain"/>
    <property type="match status" value="1"/>
</dbReference>
<dbReference type="AlphaFoldDB" id="A0A120CU08"/>
<reference evidence="1 2" key="1">
    <citation type="submission" date="2015-10" db="EMBL/GenBank/DDBJ databases">
        <title>Transcriptomic analysis of a linuron degrading triple-species bacterial consortium.</title>
        <authorList>
            <person name="Albers P."/>
        </authorList>
    </citation>
    <scope>NUCLEOTIDE SEQUENCE [LARGE SCALE GENOMIC DNA]</scope>
    <source>
        <strain evidence="1 2">WDL6</strain>
    </source>
</reference>
<proteinExistence type="predicted"/>
<dbReference type="STRING" id="121290.APY04_2742"/>
<protein>
    <submittedName>
        <fullName evidence="1">Putative MupW</fullName>
    </submittedName>
</protein>
<dbReference type="InterPro" id="IPR036922">
    <property type="entry name" value="Rieske_2Fe-2S_sf"/>
</dbReference>
<dbReference type="OrthoDB" id="7456916at2"/>
<dbReference type="PANTHER" id="PTHR43756">
    <property type="entry name" value="CHOLINE MONOOXYGENASE, CHLOROPLASTIC"/>
    <property type="match status" value="1"/>
</dbReference>
<accession>A0A120CU08</accession>
<evidence type="ECO:0000313" key="1">
    <source>
        <dbReference type="EMBL" id="KWT65504.1"/>
    </source>
</evidence>
<dbReference type="EMBL" id="LMTR01000078">
    <property type="protein sequence ID" value="KWT65504.1"/>
    <property type="molecule type" value="Genomic_DNA"/>
</dbReference>